<evidence type="ECO:0008006" key="4">
    <source>
        <dbReference type="Google" id="ProtNLM"/>
    </source>
</evidence>
<sequence length="95" mass="10170">MKRALIGSLFVAVLFSSAPVFAQSTDTVQQNAYAPRTRAEVKAELIAAQKSGELDAIHTESYPQLLPYQTARAERVTSGTDAAVTQADGTRVSTQ</sequence>
<dbReference type="Pfam" id="PF13663">
    <property type="entry name" value="DUF4148"/>
    <property type="match status" value="1"/>
</dbReference>
<evidence type="ECO:0000313" key="3">
    <source>
        <dbReference type="Proteomes" id="UP000054683"/>
    </source>
</evidence>
<dbReference type="Proteomes" id="UP000054683">
    <property type="component" value="Unassembled WGS sequence"/>
</dbReference>
<name>A0A158GHX1_9BURK</name>
<feature type="signal peptide" evidence="1">
    <location>
        <begin position="1"/>
        <end position="22"/>
    </location>
</feature>
<dbReference type="AlphaFoldDB" id="A0A158GHX1"/>
<dbReference type="InterPro" id="IPR025421">
    <property type="entry name" value="DUF4148"/>
</dbReference>
<keyword evidence="1" id="KW-0732">Signal</keyword>
<dbReference type="RefSeq" id="WP_082913380.1">
    <property type="nucleotide sequence ID" value="NZ_FCOK02000014.1"/>
</dbReference>
<gene>
    <name evidence="2" type="ORF">AWB69_02688</name>
</gene>
<protein>
    <recommendedName>
        <fullName evidence="4">Purine nucleoside phosphorylase</fullName>
    </recommendedName>
</protein>
<feature type="chain" id="PRO_5008501644" description="Purine nucleoside phosphorylase" evidence="1">
    <location>
        <begin position="23"/>
        <end position="95"/>
    </location>
</feature>
<evidence type="ECO:0000256" key="1">
    <source>
        <dbReference type="SAM" id="SignalP"/>
    </source>
</evidence>
<evidence type="ECO:0000313" key="2">
    <source>
        <dbReference type="EMBL" id="SAL31622.1"/>
    </source>
</evidence>
<proteinExistence type="predicted"/>
<reference evidence="2 3" key="1">
    <citation type="submission" date="2016-01" db="EMBL/GenBank/DDBJ databases">
        <authorList>
            <person name="Oliw E.H."/>
        </authorList>
    </citation>
    <scope>NUCLEOTIDE SEQUENCE [LARGE SCALE GENOMIC DNA]</scope>
    <source>
        <strain evidence="2">LMG 27134</strain>
    </source>
</reference>
<dbReference type="OrthoDB" id="9132159at2"/>
<dbReference type="EMBL" id="FCOK02000014">
    <property type="protein sequence ID" value="SAL31622.1"/>
    <property type="molecule type" value="Genomic_DNA"/>
</dbReference>
<organism evidence="2 3">
    <name type="scientific">Caballeronia udeis</name>
    <dbReference type="NCBI Taxonomy" id="1232866"/>
    <lineage>
        <taxon>Bacteria</taxon>
        <taxon>Pseudomonadati</taxon>
        <taxon>Pseudomonadota</taxon>
        <taxon>Betaproteobacteria</taxon>
        <taxon>Burkholderiales</taxon>
        <taxon>Burkholderiaceae</taxon>
        <taxon>Caballeronia</taxon>
    </lineage>
</organism>
<accession>A0A158GHX1</accession>